<gene>
    <name evidence="8" type="primary">Os01g0926700_4</name>
    <name evidence="9" type="synonym">Os01g0926700_2</name>
    <name evidence="9" type="ORF">g.51078</name>
    <name evidence="8" type="ORF">g.51082</name>
</gene>
<evidence type="ECO:0000313" key="8">
    <source>
        <dbReference type="EMBL" id="JAT42250.1"/>
    </source>
</evidence>
<comment type="similarity">
    <text evidence="2">Belongs to the glycosyltransferase 47 family.</text>
</comment>
<sequence length="491" mass="56027">MLPRILEKRRSLFYLCVLSTILLLLSCFFLWRTSNDSLIPQSVLMLMFVNNTSSGLSTGNNTNSSQLTNHFRKIYPTVLDDRQTLATKNSPCSKDEMSAKSRRLCDPARALLRVYMYDLPPMFHFGLLNWKGKAQQLWPDISTMSQIPRYPGGLNLQHSVEYWLTLDLLASNSGVVRPCTAIRVMNSSSADVIFVPFFSSVSYNRHSKLHGKEKVSRNNFLQDELVNFLMSQEEWKRSGGKDHLIVAHHPNSMLNARRKLGSAMFVLADFGRYSANVANIKKDVIAPYRHVVSSIGCESPPFTGRPILMYFQGAIYRKDGGAIRQELYYLLKDEKDVHFAYGTVKSNGISNAGRGMSSSKFCLNIAGDTPSSNRLFDAIASHCVPVIISDGIELPFEDVLDYTEFCVFVRASDAIKEGFLLELLRRIRQDEWTKMWERLKQISYHFEYQYPSQQGDAVQMIWGAVSRKLPSVHLALHRENRFRRSSQDHMS</sequence>
<evidence type="ECO:0000313" key="9">
    <source>
        <dbReference type="EMBL" id="JAT64659.1"/>
    </source>
</evidence>
<accession>A0A1D1XIN4</accession>
<dbReference type="PROSITE" id="PS51257">
    <property type="entry name" value="PROKAR_LIPOPROTEIN"/>
    <property type="match status" value="1"/>
</dbReference>
<dbReference type="EMBL" id="GDJX01025686">
    <property type="protein sequence ID" value="JAT42250.1"/>
    <property type="molecule type" value="Transcribed_RNA"/>
</dbReference>
<keyword evidence="5" id="KW-0333">Golgi apparatus</keyword>
<reference evidence="8" key="1">
    <citation type="submission" date="2015-07" db="EMBL/GenBank/DDBJ databases">
        <title>Transcriptome Assembly of Anthurium amnicola.</title>
        <authorList>
            <person name="Suzuki J."/>
        </authorList>
    </citation>
    <scope>NUCLEOTIDE SEQUENCE</scope>
</reference>
<dbReference type="PANTHER" id="PTHR11062:SF249">
    <property type="entry name" value="OS08G0438600 PROTEIN"/>
    <property type="match status" value="1"/>
</dbReference>
<keyword evidence="8" id="KW-0808">Transferase</keyword>
<dbReference type="InterPro" id="IPR004263">
    <property type="entry name" value="Exostosin"/>
</dbReference>
<comment type="subcellular location">
    <subcellularLocation>
        <location evidence="1">Golgi apparatus membrane</location>
        <topology evidence="1">Single-pass type II membrane protein</topology>
    </subcellularLocation>
</comment>
<dbReference type="GO" id="GO:0000139">
    <property type="term" value="C:Golgi membrane"/>
    <property type="evidence" value="ECO:0007669"/>
    <property type="project" value="UniProtKB-SubCell"/>
</dbReference>
<evidence type="ECO:0000256" key="6">
    <source>
        <dbReference type="SAM" id="Phobius"/>
    </source>
</evidence>
<organism evidence="8">
    <name type="scientific">Anthurium amnicola</name>
    <dbReference type="NCBI Taxonomy" id="1678845"/>
    <lineage>
        <taxon>Eukaryota</taxon>
        <taxon>Viridiplantae</taxon>
        <taxon>Streptophyta</taxon>
        <taxon>Embryophyta</taxon>
        <taxon>Tracheophyta</taxon>
        <taxon>Spermatophyta</taxon>
        <taxon>Magnoliopsida</taxon>
        <taxon>Liliopsida</taxon>
        <taxon>Araceae</taxon>
        <taxon>Pothoideae</taxon>
        <taxon>Potheae</taxon>
        <taxon>Anthurium</taxon>
    </lineage>
</organism>
<keyword evidence="4" id="KW-0735">Signal-anchor</keyword>
<keyword evidence="6" id="KW-0812">Transmembrane</keyword>
<evidence type="ECO:0000259" key="7">
    <source>
        <dbReference type="Pfam" id="PF03016"/>
    </source>
</evidence>
<keyword evidence="6" id="KW-0472">Membrane</keyword>
<feature type="domain" description="Exostosin GT47" evidence="7">
    <location>
        <begin position="111"/>
        <end position="421"/>
    </location>
</feature>
<proteinExistence type="inferred from homology"/>
<evidence type="ECO:0000256" key="5">
    <source>
        <dbReference type="ARBA" id="ARBA00023034"/>
    </source>
</evidence>
<evidence type="ECO:0000256" key="3">
    <source>
        <dbReference type="ARBA" id="ARBA00022676"/>
    </source>
</evidence>
<dbReference type="InterPro" id="IPR040911">
    <property type="entry name" value="Exostosin_GT47"/>
</dbReference>
<protein>
    <submittedName>
        <fullName evidence="8">Putative glucuronosyltransferase Os01g0926700</fullName>
    </submittedName>
</protein>
<evidence type="ECO:0000256" key="4">
    <source>
        <dbReference type="ARBA" id="ARBA00022968"/>
    </source>
</evidence>
<name>A0A1D1XIN4_9ARAE</name>
<dbReference type="AlphaFoldDB" id="A0A1D1XIN4"/>
<keyword evidence="6" id="KW-1133">Transmembrane helix</keyword>
<dbReference type="EMBL" id="GDJX01003277">
    <property type="protein sequence ID" value="JAT64659.1"/>
    <property type="molecule type" value="Transcribed_RNA"/>
</dbReference>
<evidence type="ECO:0000256" key="1">
    <source>
        <dbReference type="ARBA" id="ARBA00004323"/>
    </source>
</evidence>
<keyword evidence="3" id="KW-0328">Glycosyltransferase</keyword>
<dbReference type="GO" id="GO:0016757">
    <property type="term" value="F:glycosyltransferase activity"/>
    <property type="evidence" value="ECO:0007669"/>
    <property type="project" value="UniProtKB-KW"/>
</dbReference>
<dbReference type="PANTHER" id="PTHR11062">
    <property type="entry name" value="EXOSTOSIN HEPARAN SULFATE GLYCOSYLTRANSFERASE -RELATED"/>
    <property type="match status" value="1"/>
</dbReference>
<dbReference type="Pfam" id="PF03016">
    <property type="entry name" value="Exostosin_GT47"/>
    <property type="match status" value="1"/>
</dbReference>
<evidence type="ECO:0000256" key="2">
    <source>
        <dbReference type="ARBA" id="ARBA00010271"/>
    </source>
</evidence>
<feature type="transmembrane region" description="Helical" evidence="6">
    <location>
        <begin position="12"/>
        <end position="31"/>
    </location>
</feature>